<dbReference type="OrthoDB" id="9789468at2"/>
<dbReference type="InterPro" id="IPR017927">
    <property type="entry name" value="FAD-bd_FR_type"/>
</dbReference>
<gene>
    <name evidence="14" type="ORF">TheveDRAFT_0979</name>
</gene>
<keyword evidence="9 12" id="KW-0411">Iron-sulfur</keyword>
<comment type="cofactor">
    <cofactor evidence="10">
        <name>[2Fe-2S] cluster</name>
        <dbReference type="ChEBI" id="CHEBI:190135"/>
    </cofactor>
</comment>
<comment type="cofactor">
    <cofactor evidence="11">
        <name>FAD</name>
        <dbReference type="ChEBI" id="CHEBI:57692"/>
    </cofactor>
    <text evidence="11">Binds 1 FAD per subunit.</text>
</comment>
<dbReference type="GO" id="GO:0046872">
    <property type="term" value="F:metal ion binding"/>
    <property type="evidence" value="ECO:0007669"/>
    <property type="project" value="UniProtKB-KW"/>
</dbReference>
<comment type="similarity">
    <text evidence="1">Belongs to the PyrK family.</text>
</comment>
<evidence type="ECO:0000256" key="12">
    <source>
        <dbReference type="PIRSR" id="PIRSR006816-2"/>
    </source>
</evidence>
<keyword evidence="4 12" id="KW-0001">2Fe-2S</keyword>
<keyword evidence="6 11" id="KW-0274">FAD</keyword>
<keyword evidence="7" id="KW-0249">Electron transport</keyword>
<dbReference type="Proteomes" id="UP000005730">
    <property type="component" value="Chromosome"/>
</dbReference>
<dbReference type="InterPro" id="IPR017938">
    <property type="entry name" value="Riboflavin_synthase-like_b-brl"/>
</dbReference>
<keyword evidence="15" id="KW-1185">Reference proteome</keyword>
<protein>
    <submittedName>
        <fullName evidence="14">2-polyprenylphenol hydroxylase-like oxidoreductase</fullName>
    </submittedName>
</protein>
<organism evidence="14 15">
    <name type="scientific">Thermanaerovibrio velox DSM 12556</name>
    <dbReference type="NCBI Taxonomy" id="926567"/>
    <lineage>
        <taxon>Bacteria</taxon>
        <taxon>Thermotogati</taxon>
        <taxon>Synergistota</taxon>
        <taxon>Synergistia</taxon>
        <taxon>Synergistales</taxon>
        <taxon>Synergistaceae</taxon>
        <taxon>Thermanaerovibrio</taxon>
    </lineage>
</organism>
<feature type="binding site" evidence="11">
    <location>
        <begin position="70"/>
        <end position="72"/>
    </location>
    <ligand>
        <name>FAD</name>
        <dbReference type="ChEBI" id="CHEBI:57692"/>
    </ligand>
</feature>
<dbReference type="STRING" id="926567.TheveDRAFT_0979"/>
<dbReference type="InterPro" id="IPR012165">
    <property type="entry name" value="Cyt_c3_hydrogenase_gsu"/>
</dbReference>
<evidence type="ECO:0000313" key="15">
    <source>
        <dbReference type="Proteomes" id="UP000005730"/>
    </source>
</evidence>
<feature type="domain" description="FAD-binding FR-type" evidence="13">
    <location>
        <begin position="5"/>
        <end position="102"/>
    </location>
</feature>
<dbReference type="GO" id="GO:0006221">
    <property type="term" value="P:pyrimidine nucleotide biosynthetic process"/>
    <property type="evidence" value="ECO:0007669"/>
    <property type="project" value="InterPro"/>
</dbReference>
<dbReference type="Gene3D" id="3.40.50.80">
    <property type="entry name" value="Nucleotide-binding domain of ferredoxin-NADP reductase (FNR) module"/>
    <property type="match status" value="1"/>
</dbReference>
<dbReference type="SUPFAM" id="SSF63380">
    <property type="entry name" value="Riboflavin synthase domain-like"/>
    <property type="match status" value="1"/>
</dbReference>
<evidence type="ECO:0000256" key="4">
    <source>
        <dbReference type="ARBA" id="ARBA00022714"/>
    </source>
</evidence>
<feature type="binding site" evidence="12">
    <location>
        <position position="230"/>
    </location>
    <ligand>
        <name>[2Fe-2S] cluster</name>
        <dbReference type="ChEBI" id="CHEBI:190135"/>
    </ligand>
</feature>
<evidence type="ECO:0000256" key="2">
    <source>
        <dbReference type="ARBA" id="ARBA00022448"/>
    </source>
</evidence>
<feature type="binding site" evidence="12">
    <location>
        <position position="233"/>
    </location>
    <ligand>
        <name>[2Fe-2S] cluster</name>
        <dbReference type="ChEBI" id="CHEBI:190135"/>
    </ligand>
</feature>
<dbReference type="AlphaFoldDB" id="H0US20"/>
<evidence type="ECO:0000256" key="6">
    <source>
        <dbReference type="ARBA" id="ARBA00022827"/>
    </source>
</evidence>
<evidence type="ECO:0000256" key="9">
    <source>
        <dbReference type="ARBA" id="ARBA00023014"/>
    </source>
</evidence>
<accession>H0US20</accession>
<keyword evidence="5 12" id="KW-0479">Metal-binding</keyword>
<dbReference type="InterPro" id="IPR037117">
    <property type="entry name" value="Dihydroorotate_DH_ele_sf"/>
</dbReference>
<dbReference type="PANTHER" id="PTHR43513">
    <property type="entry name" value="DIHYDROOROTATE DEHYDROGENASE B (NAD(+)), ELECTRON TRANSFER SUBUNIT"/>
    <property type="match status" value="1"/>
</dbReference>
<keyword evidence="2" id="KW-0813">Transport</keyword>
<dbReference type="InterPro" id="IPR019480">
    <property type="entry name" value="Dihydroorotate_DH_Fe-S-bd"/>
</dbReference>
<dbReference type="Gene3D" id="2.40.30.10">
    <property type="entry name" value="Translation factors"/>
    <property type="match status" value="1"/>
</dbReference>
<dbReference type="PIRSF" id="PIRSF006816">
    <property type="entry name" value="Cyc3_hyd_g"/>
    <property type="match status" value="1"/>
</dbReference>
<dbReference type="PROSITE" id="PS51384">
    <property type="entry name" value="FAD_FR"/>
    <property type="match status" value="1"/>
</dbReference>
<dbReference type="EMBL" id="CM001377">
    <property type="protein sequence ID" value="EHM10109.1"/>
    <property type="molecule type" value="Genomic_DNA"/>
</dbReference>
<dbReference type="HOGENOM" id="CLU_003827_1_2_0"/>
<dbReference type="Gene3D" id="2.10.240.10">
    <property type="entry name" value="Dihydroorotate dehydrogenase, electron transfer subunit"/>
    <property type="match status" value="1"/>
</dbReference>
<evidence type="ECO:0000256" key="10">
    <source>
        <dbReference type="ARBA" id="ARBA00034078"/>
    </source>
</evidence>
<evidence type="ECO:0000256" key="3">
    <source>
        <dbReference type="ARBA" id="ARBA00022630"/>
    </source>
</evidence>
<dbReference type="eggNOG" id="COG0543">
    <property type="taxonomic scope" value="Bacteria"/>
</dbReference>
<evidence type="ECO:0000256" key="1">
    <source>
        <dbReference type="ARBA" id="ARBA00006422"/>
    </source>
</evidence>
<evidence type="ECO:0000256" key="5">
    <source>
        <dbReference type="ARBA" id="ARBA00022723"/>
    </source>
</evidence>
<dbReference type="SUPFAM" id="SSF52343">
    <property type="entry name" value="Ferredoxin reductase-like, C-terminal NADP-linked domain"/>
    <property type="match status" value="1"/>
</dbReference>
<dbReference type="GO" id="GO:0051537">
    <property type="term" value="F:2 iron, 2 sulfur cluster binding"/>
    <property type="evidence" value="ECO:0007669"/>
    <property type="project" value="UniProtKB-KW"/>
</dbReference>
<feature type="binding site" evidence="12">
    <location>
        <position position="246"/>
    </location>
    <ligand>
        <name>[2Fe-2S] cluster</name>
        <dbReference type="ChEBI" id="CHEBI:190135"/>
    </ligand>
</feature>
<reference evidence="14 15" key="1">
    <citation type="submission" date="2011-10" db="EMBL/GenBank/DDBJ databases">
        <title>The Noncontiguous Finished genome of Thermanaerovibrio velox DSM 12556.</title>
        <authorList>
            <consortium name="US DOE Joint Genome Institute (JGI-PGF)"/>
            <person name="Lucas S."/>
            <person name="Copeland A."/>
            <person name="Lapidus A."/>
            <person name="Glavina del Rio T."/>
            <person name="Dalin E."/>
            <person name="Tice H."/>
            <person name="Bruce D."/>
            <person name="Goodwin L."/>
            <person name="Pitluck S."/>
            <person name="Peters L."/>
            <person name="Mikhailova N."/>
            <person name="Teshima H."/>
            <person name="Kyrpides N."/>
            <person name="Mavromatis K."/>
            <person name="Ivanova N."/>
            <person name="Markowitz V."/>
            <person name="Cheng J.-F."/>
            <person name="Hugenholtz P."/>
            <person name="Woyke T."/>
            <person name="Wu D."/>
            <person name="Spring S."/>
            <person name="Brambilla E.-M."/>
            <person name="Klenk H.-P."/>
            <person name="Eisen J.A."/>
        </authorList>
    </citation>
    <scope>NUCLEOTIDE SEQUENCE [LARGE SCALE GENOMIC DNA]</scope>
    <source>
        <strain evidence="14 15">DSM 12556</strain>
    </source>
</reference>
<dbReference type="PANTHER" id="PTHR43513:SF3">
    <property type="entry name" value="DIHYDROOROTATE DEHYDROGENASE B (NAD(+)), ELECTRON TRANSFER SUBUNIT-RELATED"/>
    <property type="match status" value="1"/>
</dbReference>
<keyword evidence="8 12" id="KW-0408">Iron</keyword>
<dbReference type="GO" id="GO:0050660">
    <property type="term" value="F:flavin adenine dinucleotide binding"/>
    <property type="evidence" value="ECO:0007669"/>
    <property type="project" value="InterPro"/>
</dbReference>
<dbReference type="InterPro" id="IPR050353">
    <property type="entry name" value="PyrK_electron_transfer"/>
</dbReference>
<dbReference type="GO" id="GO:0016491">
    <property type="term" value="F:oxidoreductase activity"/>
    <property type="evidence" value="ECO:0007669"/>
    <property type="project" value="InterPro"/>
</dbReference>
<keyword evidence="3 11" id="KW-0285">Flavoprotein</keyword>
<evidence type="ECO:0000259" key="13">
    <source>
        <dbReference type="PROSITE" id="PS51384"/>
    </source>
</evidence>
<proteinExistence type="inferred from homology"/>
<comment type="cofactor">
    <cofactor evidence="12">
        <name>[2Fe-2S] cluster</name>
        <dbReference type="ChEBI" id="CHEBI:190135"/>
    </cofactor>
    <text evidence="12">Binds 1 [2Fe-2S] cluster per subunit.</text>
</comment>
<feature type="binding site" evidence="12">
    <location>
        <position position="225"/>
    </location>
    <ligand>
        <name>[2Fe-2S] cluster</name>
        <dbReference type="ChEBI" id="CHEBI:190135"/>
    </ligand>
</feature>
<dbReference type="Pfam" id="PF10418">
    <property type="entry name" value="DHODB_Fe-S_bind"/>
    <property type="match status" value="1"/>
</dbReference>
<dbReference type="InterPro" id="IPR039261">
    <property type="entry name" value="FNR_nucleotide-bd"/>
</dbReference>
<evidence type="ECO:0000256" key="11">
    <source>
        <dbReference type="PIRSR" id="PIRSR006816-1"/>
    </source>
</evidence>
<evidence type="ECO:0000256" key="8">
    <source>
        <dbReference type="ARBA" id="ARBA00023004"/>
    </source>
</evidence>
<sequence>MSCSHASIPCSLVSKQVFGSLGGLLLVRPHEPVSWKPGQFAMLFPSDSMDPLLGRPLGIASEVDGNLLFLCQRVGRGTGILLDMPVGGSIRINAPLGSPINIPKKEKGPLILLGGGFGIASLLALPAVHSTDSMIWAFRGGEEWMELARSCLDFVSIPKGCEVLLASEDGSTEFRGNGIDAMNSLDLCDATVVACGPAGMLRGVLGASKQRGFKVLLGIERRMACGLGGCLGCSIDLKGNKRARVCKEGPFFPGEDIVDDEIL</sequence>
<evidence type="ECO:0000256" key="7">
    <source>
        <dbReference type="ARBA" id="ARBA00022982"/>
    </source>
</evidence>
<evidence type="ECO:0000313" key="14">
    <source>
        <dbReference type="EMBL" id="EHM10109.1"/>
    </source>
</evidence>
<feature type="binding site" evidence="11">
    <location>
        <begin position="77"/>
        <end position="78"/>
    </location>
    <ligand>
        <name>FAD</name>
        <dbReference type="ChEBI" id="CHEBI:57692"/>
    </ligand>
</feature>
<name>H0US20_9BACT</name>